<keyword evidence="1" id="KW-0479">Metal-binding</keyword>
<feature type="region of interest" description="Disordered" evidence="2">
    <location>
        <begin position="276"/>
        <end position="315"/>
    </location>
</feature>
<evidence type="ECO:0000256" key="1">
    <source>
        <dbReference type="PROSITE-ProRule" id="PRU00047"/>
    </source>
</evidence>
<keyword evidence="1" id="KW-0863">Zinc-finger</keyword>
<dbReference type="InterPro" id="IPR002156">
    <property type="entry name" value="RNaseH_domain"/>
</dbReference>
<reference evidence="4" key="1">
    <citation type="submission" date="2023-07" db="EMBL/GenBank/DDBJ databases">
        <title>A chromosome-level genome assembly of Lolium multiflorum.</title>
        <authorList>
            <person name="Chen Y."/>
            <person name="Copetti D."/>
            <person name="Kolliker R."/>
            <person name="Studer B."/>
        </authorList>
    </citation>
    <scope>NUCLEOTIDE SEQUENCE</scope>
    <source>
        <strain evidence="4">02402/16</strain>
        <tissue evidence="4">Leaf</tissue>
    </source>
</reference>
<dbReference type="AlphaFoldDB" id="A0AAD8W7R5"/>
<dbReference type="Proteomes" id="UP001231189">
    <property type="component" value="Unassembled WGS sequence"/>
</dbReference>
<dbReference type="CDD" id="cd06222">
    <property type="entry name" value="RNase_H_like"/>
    <property type="match status" value="1"/>
</dbReference>
<protein>
    <recommendedName>
        <fullName evidence="3">CCHC-type domain-containing protein</fullName>
    </recommendedName>
</protein>
<dbReference type="InterPro" id="IPR012337">
    <property type="entry name" value="RNaseH-like_sf"/>
</dbReference>
<dbReference type="InterPro" id="IPR025836">
    <property type="entry name" value="Zn_knuckle_CX2CX4HX4C"/>
</dbReference>
<dbReference type="InterPro" id="IPR044730">
    <property type="entry name" value="RNase_H-like_dom_plant"/>
</dbReference>
<dbReference type="GO" id="GO:0004523">
    <property type="term" value="F:RNA-DNA hybrid ribonuclease activity"/>
    <property type="evidence" value="ECO:0007669"/>
    <property type="project" value="InterPro"/>
</dbReference>
<dbReference type="InterPro" id="IPR001878">
    <property type="entry name" value="Znf_CCHC"/>
</dbReference>
<dbReference type="EMBL" id="JAUUTY010000004">
    <property type="protein sequence ID" value="KAK1646756.1"/>
    <property type="molecule type" value="Genomic_DNA"/>
</dbReference>
<feature type="compositionally biased region" description="Low complexity" evidence="2">
    <location>
        <begin position="27"/>
        <end position="37"/>
    </location>
</feature>
<evidence type="ECO:0000259" key="3">
    <source>
        <dbReference type="PROSITE" id="PS50158"/>
    </source>
</evidence>
<feature type="compositionally biased region" description="Gly residues" evidence="2">
    <location>
        <begin position="276"/>
        <end position="287"/>
    </location>
</feature>
<organism evidence="4 5">
    <name type="scientific">Lolium multiflorum</name>
    <name type="common">Italian ryegrass</name>
    <name type="synonym">Lolium perenne subsp. multiflorum</name>
    <dbReference type="NCBI Taxonomy" id="4521"/>
    <lineage>
        <taxon>Eukaryota</taxon>
        <taxon>Viridiplantae</taxon>
        <taxon>Streptophyta</taxon>
        <taxon>Embryophyta</taxon>
        <taxon>Tracheophyta</taxon>
        <taxon>Spermatophyta</taxon>
        <taxon>Magnoliopsida</taxon>
        <taxon>Liliopsida</taxon>
        <taxon>Poales</taxon>
        <taxon>Poaceae</taxon>
        <taxon>BOP clade</taxon>
        <taxon>Pooideae</taxon>
        <taxon>Poodae</taxon>
        <taxon>Poeae</taxon>
        <taxon>Poeae Chloroplast Group 2 (Poeae type)</taxon>
        <taxon>Loliodinae</taxon>
        <taxon>Loliinae</taxon>
        <taxon>Lolium</taxon>
    </lineage>
</organism>
<dbReference type="GO" id="GO:0003676">
    <property type="term" value="F:nucleic acid binding"/>
    <property type="evidence" value="ECO:0007669"/>
    <property type="project" value="InterPro"/>
</dbReference>
<dbReference type="Gene3D" id="3.30.420.10">
    <property type="entry name" value="Ribonuclease H-like superfamily/Ribonuclease H"/>
    <property type="match status" value="1"/>
</dbReference>
<feature type="region of interest" description="Disordered" evidence="2">
    <location>
        <begin position="1"/>
        <end position="37"/>
    </location>
</feature>
<proteinExistence type="predicted"/>
<evidence type="ECO:0000313" key="5">
    <source>
        <dbReference type="Proteomes" id="UP001231189"/>
    </source>
</evidence>
<dbReference type="SUPFAM" id="SSF53098">
    <property type="entry name" value="Ribonuclease H-like"/>
    <property type="match status" value="1"/>
</dbReference>
<dbReference type="PANTHER" id="PTHR47074:SF11">
    <property type="entry name" value="REVERSE TRANSCRIPTASE-LIKE PROTEIN"/>
    <property type="match status" value="1"/>
</dbReference>
<gene>
    <name evidence="4" type="ORF">QYE76_064561</name>
</gene>
<dbReference type="PANTHER" id="PTHR47074">
    <property type="entry name" value="BNAC02G40300D PROTEIN"/>
    <property type="match status" value="1"/>
</dbReference>
<feature type="region of interest" description="Disordered" evidence="2">
    <location>
        <begin position="373"/>
        <end position="396"/>
    </location>
</feature>
<dbReference type="InterPro" id="IPR052929">
    <property type="entry name" value="RNase_H-like_EbsB-rel"/>
</dbReference>
<dbReference type="GO" id="GO:0008270">
    <property type="term" value="F:zinc ion binding"/>
    <property type="evidence" value="ECO:0007669"/>
    <property type="project" value="UniProtKB-KW"/>
</dbReference>
<dbReference type="InterPro" id="IPR036397">
    <property type="entry name" value="RNaseH_sf"/>
</dbReference>
<dbReference type="Pfam" id="PF13456">
    <property type="entry name" value="RVT_3"/>
    <property type="match status" value="1"/>
</dbReference>
<evidence type="ECO:0000256" key="2">
    <source>
        <dbReference type="SAM" id="MobiDB-lite"/>
    </source>
</evidence>
<dbReference type="PROSITE" id="PS50158">
    <property type="entry name" value="ZF_CCHC"/>
    <property type="match status" value="1"/>
</dbReference>
<feature type="domain" description="CCHC-type" evidence="3">
    <location>
        <begin position="240"/>
        <end position="253"/>
    </location>
</feature>
<keyword evidence="1" id="KW-0862">Zinc</keyword>
<keyword evidence="5" id="KW-1185">Reference proteome</keyword>
<evidence type="ECO:0000313" key="4">
    <source>
        <dbReference type="EMBL" id="KAK1646756.1"/>
    </source>
</evidence>
<sequence length="825" mass="91021">MASAKDPAGGLGDAGEADPHAIPGEEAPSGAPSGPCPSVEDLLGRLNLEEEEDAGFVWEDEVKEPDVKAKWLAIAKVHTNRGFSPSALFADMRSAWNPAQDVAWRKIEDNLFTIQFACLGDWNKATKQGPWVFRNQAVMIEEYDGFSNPKSVVLDKIMVWAQVLKLPDMLLKEPVIRGMCRNMGEIKEIQVKLPAGYVGEFVRLQVRIDVKKKLTRFVSVTKDKQKEWYQVKYEKLPTFCHNCGHLGHWHEECGDGVHDESNFEWGEFILAGGGRGQGRGRGAGRGVPGRAPFMGRGRGSMGDQGASWGKQDWRRDGLGKFTPDGNLGEGVNSRKRLNFDVSNTNDGTLAIVDQGNKVSDIIGRFDNGVIEDGKSLENTPGKIQHPKRTRVEDNTGGDVNLTNNLSAASGMETHLELFPAEMLRRQLRMDCKEVVASDGRSGGLVIYWKREVALTVVDRTENFIDVLIGVGQENAWRFTVMGDLNDILYQFEKEGGRARPVQWLFATEVDEPDPAILAKVIPKVSDRMNSDLTAPYTPEEVKKALFSIGDTKAPGTDGLHAIFFKKCWSIIGDSIVKEVLDAINNKLIPEGWNDTVIVLIPKVDSPEKISQFRPISLCNVLYKRREHVKGEAVAGPRRTAFAIQALTSNFIPAASESSIVRDIHWEKPPRGAYKLNVDAAFHSNGTGAAGAVLRDDRGDAIAGLACPLLHVNDASSAEALALLKGLVFLLEIGVTRVTIESDSLEVIQACKAEVEVWSPYSAILYDCFSKAQDFDSIEFTHCSREANQVAHELARYAFSSNSVVRWDESPPSFILPFVLKDVTLY</sequence>
<dbReference type="Pfam" id="PF14392">
    <property type="entry name" value="zf-CCHC_4"/>
    <property type="match status" value="1"/>
</dbReference>
<name>A0AAD8W7R5_LOLMU</name>
<comment type="caution">
    <text evidence="4">The sequence shown here is derived from an EMBL/GenBank/DDBJ whole genome shotgun (WGS) entry which is preliminary data.</text>
</comment>
<accession>A0AAD8W7R5</accession>